<evidence type="ECO:0000256" key="3">
    <source>
        <dbReference type="ARBA" id="ARBA00023125"/>
    </source>
</evidence>
<dbReference type="InterPro" id="IPR000847">
    <property type="entry name" value="LysR_HTH_N"/>
</dbReference>
<evidence type="ECO:0000256" key="1">
    <source>
        <dbReference type="ARBA" id="ARBA00009437"/>
    </source>
</evidence>
<dbReference type="PANTHER" id="PTHR30537">
    <property type="entry name" value="HTH-TYPE TRANSCRIPTIONAL REGULATOR"/>
    <property type="match status" value="1"/>
</dbReference>
<organism evidence="6 7">
    <name type="scientific">Kiloniella litopenaei</name>
    <dbReference type="NCBI Taxonomy" id="1549748"/>
    <lineage>
        <taxon>Bacteria</taxon>
        <taxon>Pseudomonadati</taxon>
        <taxon>Pseudomonadota</taxon>
        <taxon>Alphaproteobacteria</taxon>
        <taxon>Rhodospirillales</taxon>
        <taxon>Kiloniellaceae</taxon>
        <taxon>Kiloniella</taxon>
    </lineage>
</organism>
<accession>A0A0M2R9U8</accession>
<feature type="domain" description="HTH lysR-type" evidence="5">
    <location>
        <begin position="8"/>
        <end position="65"/>
    </location>
</feature>
<proteinExistence type="inferred from homology"/>
<dbReference type="AlphaFoldDB" id="A0A0M2R9U8"/>
<dbReference type="SUPFAM" id="SSF53850">
    <property type="entry name" value="Periplasmic binding protein-like II"/>
    <property type="match status" value="1"/>
</dbReference>
<evidence type="ECO:0000256" key="4">
    <source>
        <dbReference type="ARBA" id="ARBA00023163"/>
    </source>
</evidence>
<dbReference type="PROSITE" id="PS50931">
    <property type="entry name" value="HTH_LYSR"/>
    <property type="match status" value="1"/>
</dbReference>
<keyword evidence="2" id="KW-0805">Transcription regulation</keyword>
<dbReference type="SUPFAM" id="SSF46785">
    <property type="entry name" value="Winged helix' DNA-binding domain"/>
    <property type="match status" value="1"/>
</dbReference>
<dbReference type="STRING" id="1549748.WH95_12875"/>
<dbReference type="InterPro" id="IPR036388">
    <property type="entry name" value="WH-like_DNA-bd_sf"/>
</dbReference>
<reference evidence="6 7" key="1">
    <citation type="submission" date="2015-03" db="EMBL/GenBank/DDBJ databases">
        <title>Genome sequence of Kiloniella sp. P1-1, isolated from the gut microflora of Pacific white shrimp, Penaeus vannamei.</title>
        <authorList>
            <person name="Shao Z."/>
            <person name="Wang L."/>
            <person name="Li X."/>
        </authorList>
    </citation>
    <scope>NUCLEOTIDE SEQUENCE [LARGE SCALE GENOMIC DNA]</scope>
    <source>
        <strain evidence="6 7">P1-1</strain>
    </source>
</reference>
<dbReference type="Pfam" id="PF03466">
    <property type="entry name" value="LysR_substrate"/>
    <property type="match status" value="1"/>
</dbReference>
<dbReference type="EMBL" id="LANI01000019">
    <property type="protein sequence ID" value="KKJ76378.1"/>
    <property type="molecule type" value="Genomic_DNA"/>
</dbReference>
<keyword evidence="3" id="KW-0238">DNA-binding</keyword>
<dbReference type="Gene3D" id="3.40.190.10">
    <property type="entry name" value="Periplasmic binding protein-like II"/>
    <property type="match status" value="2"/>
</dbReference>
<gene>
    <name evidence="6" type="ORF">WH95_12875</name>
</gene>
<evidence type="ECO:0000313" key="7">
    <source>
        <dbReference type="Proteomes" id="UP000034491"/>
    </source>
</evidence>
<dbReference type="FunFam" id="1.10.10.10:FF:000038">
    <property type="entry name" value="Glycine cleavage system transcriptional activator"/>
    <property type="match status" value="1"/>
</dbReference>
<dbReference type="Proteomes" id="UP000034491">
    <property type="component" value="Unassembled WGS sequence"/>
</dbReference>
<dbReference type="PANTHER" id="PTHR30537:SF74">
    <property type="entry name" value="HTH-TYPE TRANSCRIPTIONAL REGULATOR TRPI"/>
    <property type="match status" value="1"/>
</dbReference>
<sequence length="299" mass="34231">MLKKRHLPNLNALRAFEAAARHLNFRLASEELNITHSAISHHIKNLEDQLGVNLFARAGRNVVLTEAGKLYLPILEDSFDRIADGARMVQSLERPKTLLVQVYITVAMFWLLPRIHEFYKISKGIQAQLNTSYLDWTFDRTGTDVGIIWAAQKEPDLVYYHLAEARLSPMCHKDLLAGKHPIQEPKDLLKHDILQLFNHNHDWVMWFKEEGISDWAPDQAITFDNYLLALEAANKGRGIAMTNSPFATPRDINSPLVKPFGETSCHSGDWYLVCKPELAESNKVKTFHKWLVKELKNNA</sequence>
<name>A0A0M2R9U8_9PROT</name>
<keyword evidence="4" id="KW-0804">Transcription</keyword>
<evidence type="ECO:0000313" key="6">
    <source>
        <dbReference type="EMBL" id="KKJ76378.1"/>
    </source>
</evidence>
<dbReference type="GO" id="GO:0006351">
    <property type="term" value="P:DNA-templated transcription"/>
    <property type="evidence" value="ECO:0007669"/>
    <property type="project" value="TreeGrafter"/>
</dbReference>
<dbReference type="PRINTS" id="PR00039">
    <property type="entry name" value="HTHLYSR"/>
</dbReference>
<dbReference type="InterPro" id="IPR058163">
    <property type="entry name" value="LysR-type_TF_proteobact-type"/>
</dbReference>
<dbReference type="GO" id="GO:0003700">
    <property type="term" value="F:DNA-binding transcription factor activity"/>
    <property type="evidence" value="ECO:0007669"/>
    <property type="project" value="InterPro"/>
</dbReference>
<dbReference type="InterPro" id="IPR036390">
    <property type="entry name" value="WH_DNA-bd_sf"/>
</dbReference>
<dbReference type="Gene3D" id="1.10.10.10">
    <property type="entry name" value="Winged helix-like DNA-binding domain superfamily/Winged helix DNA-binding domain"/>
    <property type="match status" value="1"/>
</dbReference>
<evidence type="ECO:0000256" key="2">
    <source>
        <dbReference type="ARBA" id="ARBA00023015"/>
    </source>
</evidence>
<protein>
    <recommendedName>
        <fullName evidence="5">HTH lysR-type domain-containing protein</fullName>
    </recommendedName>
</protein>
<comment type="caution">
    <text evidence="6">The sequence shown here is derived from an EMBL/GenBank/DDBJ whole genome shotgun (WGS) entry which is preliminary data.</text>
</comment>
<dbReference type="Pfam" id="PF00126">
    <property type="entry name" value="HTH_1"/>
    <property type="match status" value="1"/>
</dbReference>
<dbReference type="GO" id="GO:0043565">
    <property type="term" value="F:sequence-specific DNA binding"/>
    <property type="evidence" value="ECO:0007669"/>
    <property type="project" value="TreeGrafter"/>
</dbReference>
<comment type="similarity">
    <text evidence="1">Belongs to the LysR transcriptional regulatory family.</text>
</comment>
<dbReference type="InterPro" id="IPR005119">
    <property type="entry name" value="LysR_subst-bd"/>
</dbReference>
<keyword evidence="7" id="KW-1185">Reference proteome</keyword>
<evidence type="ECO:0000259" key="5">
    <source>
        <dbReference type="PROSITE" id="PS50931"/>
    </source>
</evidence>